<evidence type="ECO:0000256" key="1">
    <source>
        <dbReference type="SAM" id="MobiDB-lite"/>
    </source>
</evidence>
<dbReference type="EMBL" id="CAMPGE010029329">
    <property type="protein sequence ID" value="CAI2386796.1"/>
    <property type="molecule type" value="Genomic_DNA"/>
</dbReference>
<name>A0AAD2DBV3_EUPCR</name>
<accession>A0AAD2DBV3</accession>
<keyword evidence="3" id="KW-1185">Reference proteome</keyword>
<organism evidence="2 3">
    <name type="scientific">Euplotes crassus</name>
    <dbReference type="NCBI Taxonomy" id="5936"/>
    <lineage>
        <taxon>Eukaryota</taxon>
        <taxon>Sar</taxon>
        <taxon>Alveolata</taxon>
        <taxon>Ciliophora</taxon>
        <taxon>Intramacronucleata</taxon>
        <taxon>Spirotrichea</taxon>
        <taxon>Hypotrichia</taxon>
        <taxon>Euplotida</taxon>
        <taxon>Euplotidae</taxon>
        <taxon>Moneuplotes</taxon>
    </lineage>
</organism>
<reference evidence="2" key="1">
    <citation type="submission" date="2023-07" db="EMBL/GenBank/DDBJ databases">
        <authorList>
            <consortium name="AG Swart"/>
            <person name="Singh M."/>
            <person name="Singh A."/>
            <person name="Seah K."/>
            <person name="Emmerich C."/>
        </authorList>
    </citation>
    <scope>NUCLEOTIDE SEQUENCE</scope>
    <source>
        <strain evidence="2">DP1</strain>
    </source>
</reference>
<feature type="region of interest" description="Disordered" evidence="1">
    <location>
        <begin position="346"/>
        <end position="434"/>
    </location>
</feature>
<evidence type="ECO:0000313" key="2">
    <source>
        <dbReference type="EMBL" id="CAI2386796.1"/>
    </source>
</evidence>
<evidence type="ECO:0000313" key="3">
    <source>
        <dbReference type="Proteomes" id="UP001295684"/>
    </source>
</evidence>
<gene>
    <name evidence="2" type="ORF">ECRASSUSDP1_LOCUS28420</name>
</gene>
<feature type="compositionally biased region" description="Polar residues" evidence="1">
    <location>
        <begin position="357"/>
        <end position="372"/>
    </location>
</feature>
<sequence length="566" mass="66240">MYNESVQIVSIFKDYLILDDLTEFFKRPYSKEEAHQKLPRMIKFYDSYSKIIPNYAVLPENQHLFKNIAKKQKAAEEKHRYLMYKKTQKKPSEEEHARMMNSIMSEEKLFDPKFIEEVKLQKYLPDRKDYKQMKLSRILDSFLQSSSIMLSKSLHSTFKDTNTSIFSRISESINMIPPDTLERLKKKPEFCFTADVLNQKAKNKLITDHDTGKAIAFRITRALFAQKRKEAAKQKEEGKKEAKRKMIDKKIILKSTKEKFSNKASKRISIDDRNRPEIQLCSNKDKCEKDKKEYEKSKIDSTHLPPTLPHGNISRLNLRTKSNFSNIIMPSQMKSRRASKLKISLKSPMNMDDRIRSSTPQSSILDSKNYTKLSEKTKHVLFGKRSTSKQSRKRPKTKICFNDKRDNSRISKNKRSSSNHFSRSTSIRKKRKDMQSRYNINSTLFKSVDMKKNNNLYEVNRGLSNSLSKFDSTTLSLMHSGHKTSLAMYDYPNMVRSSKIDSKKSLFTSSQKSKNLKSCSKTKNFKLFKKRNLNSKISKELKLTEMSRFSPNKSRLIAHKKHTSMC</sequence>
<proteinExistence type="predicted"/>
<feature type="compositionally biased region" description="Basic residues" evidence="1">
    <location>
        <begin position="379"/>
        <end position="397"/>
    </location>
</feature>
<dbReference type="Proteomes" id="UP001295684">
    <property type="component" value="Unassembled WGS sequence"/>
</dbReference>
<protein>
    <submittedName>
        <fullName evidence="2">Uncharacterized protein</fullName>
    </submittedName>
</protein>
<dbReference type="AlphaFoldDB" id="A0AAD2DBV3"/>
<comment type="caution">
    <text evidence="2">The sequence shown here is derived from an EMBL/GenBank/DDBJ whole genome shotgun (WGS) entry which is preliminary data.</text>
</comment>